<dbReference type="EMBL" id="NBSH01000005">
    <property type="protein sequence ID" value="ORX37977.1"/>
    <property type="molecule type" value="Genomic_DNA"/>
</dbReference>
<sequence length="229" mass="22983">MNEGDDNENEDEEGEGEDQGEGDGDGDGDGEGDGDGDGDGDDEGDGEGEGDDDGDEGGMDAEDSQQAEVPAQATQLDQNQAIASASGETNQAPLETLTELPEPSNVPSTLKPDTVDSEGRSLADASTPLEPAGSAAITHTEIPSNAMEISNVAPGHTEEGQGDLGTSDAGIAVKLPEPATGDVEMGEAPANAEVADSAPRVDEGLVHGESNLPEGLGDGAPPPEVEKQP</sequence>
<dbReference type="RefSeq" id="XP_021871964.1">
    <property type="nucleotide sequence ID" value="XM_022012712.1"/>
</dbReference>
<comment type="caution">
    <text evidence="2">The sequence shown here is derived from an EMBL/GenBank/DDBJ whole genome shotgun (WGS) entry which is preliminary data.</text>
</comment>
<dbReference type="InParanoid" id="A0A1Y1UKB3"/>
<organism evidence="2 3">
    <name type="scientific">Kockovaella imperatae</name>
    <dbReference type="NCBI Taxonomy" id="4999"/>
    <lineage>
        <taxon>Eukaryota</taxon>
        <taxon>Fungi</taxon>
        <taxon>Dikarya</taxon>
        <taxon>Basidiomycota</taxon>
        <taxon>Agaricomycotina</taxon>
        <taxon>Tremellomycetes</taxon>
        <taxon>Tremellales</taxon>
        <taxon>Cuniculitremaceae</taxon>
        <taxon>Kockovaella</taxon>
    </lineage>
</organism>
<evidence type="ECO:0000313" key="3">
    <source>
        <dbReference type="Proteomes" id="UP000193218"/>
    </source>
</evidence>
<keyword evidence="3" id="KW-1185">Reference proteome</keyword>
<reference evidence="2 3" key="1">
    <citation type="submission" date="2017-03" db="EMBL/GenBank/DDBJ databases">
        <title>Widespread Adenine N6-methylation of Active Genes in Fungi.</title>
        <authorList>
            <consortium name="DOE Joint Genome Institute"/>
            <person name="Mondo S.J."/>
            <person name="Dannebaum R.O."/>
            <person name="Kuo R.C."/>
            <person name="Louie K.B."/>
            <person name="Bewick A.J."/>
            <person name="Labutti K."/>
            <person name="Haridas S."/>
            <person name="Kuo A."/>
            <person name="Salamov A."/>
            <person name="Ahrendt S.R."/>
            <person name="Lau R."/>
            <person name="Bowen B.P."/>
            <person name="Lipzen A."/>
            <person name="Sullivan W."/>
            <person name="Andreopoulos W.B."/>
            <person name="Clum A."/>
            <person name="Lindquist E."/>
            <person name="Daum C."/>
            <person name="Northen T.R."/>
            <person name="Ramamoorthy G."/>
            <person name="Schmitz R.J."/>
            <person name="Gryganskyi A."/>
            <person name="Culley D."/>
            <person name="Magnuson J."/>
            <person name="James T.Y."/>
            <person name="O'Malley M.A."/>
            <person name="Stajich J.E."/>
            <person name="Spatafora J.W."/>
            <person name="Visel A."/>
            <person name="Grigoriev I.V."/>
        </authorList>
    </citation>
    <scope>NUCLEOTIDE SEQUENCE [LARGE SCALE GENOMIC DNA]</scope>
    <source>
        <strain evidence="2 3">NRRL Y-17943</strain>
    </source>
</reference>
<name>A0A1Y1UKB3_9TREE</name>
<dbReference type="AlphaFoldDB" id="A0A1Y1UKB3"/>
<proteinExistence type="predicted"/>
<protein>
    <submittedName>
        <fullName evidence="2">Uncharacterized protein</fullName>
    </submittedName>
</protein>
<gene>
    <name evidence="2" type="ORF">BD324DRAFT_411915</name>
</gene>
<accession>A0A1Y1UKB3</accession>
<feature type="compositionally biased region" description="Polar residues" evidence="1">
    <location>
        <begin position="66"/>
        <end position="93"/>
    </location>
</feature>
<evidence type="ECO:0000313" key="2">
    <source>
        <dbReference type="EMBL" id="ORX37977.1"/>
    </source>
</evidence>
<evidence type="ECO:0000256" key="1">
    <source>
        <dbReference type="SAM" id="MobiDB-lite"/>
    </source>
</evidence>
<dbReference type="GeneID" id="33554520"/>
<feature type="region of interest" description="Disordered" evidence="1">
    <location>
        <begin position="1"/>
        <end position="229"/>
    </location>
</feature>
<feature type="compositionally biased region" description="Acidic residues" evidence="1">
    <location>
        <begin position="1"/>
        <end position="65"/>
    </location>
</feature>
<dbReference type="Proteomes" id="UP000193218">
    <property type="component" value="Unassembled WGS sequence"/>
</dbReference>